<evidence type="ECO:0000313" key="4">
    <source>
        <dbReference type="RefSeq" id="XP_037890181.1"/>
    </source>
</evidence>
<evidence type="ECO:0000313" key="3">
    <source>
        <dbReference type="RefSeq" id="XP_037890180.1"/>
    </source>
</evidence>
<dbReference type="RefSeq" id="XP_037890180.1">
    <property type="nucleotide sequence ID" value="XM_038034252.1"/>
</dbReference>
<dbReference type="RefSeq" id="XP_037890181.1">
    <property type="nucleotide sequence ID" value="XM_038034253.1"/>
</dbReference>
<dbReference type="KEGG" id="gfs:119637866"/>
<keyword evidence="2" id="KW-1185">Reference proteome</keyword>
<evidence type="ECO:0000256" key="1">
    <source>
        <dbReference type="SAM" id="Coils"/>
    </source>
</evidence>
<name>A0A9C6DSH5_9MUSC</name>
<feature type="coiled-coil region" evidence="1">
    <location>
        <begin position="667"/>
        <end position="694"/>
    </location>
</feature>
<feature type="coiled-coil region" evidence="1">
    <location>
        <begin position="903"/>
        <end position="930"/>
    </location>
</feature>
<dbReference type="AlphaFoldDB" id="A0A9C6DSH5"/>
<evidence type="ECO:0000313" key="2">
    <source>
        <dbReference type="Proteomes" id="UP000092443"/>
    </source>
</evidence>
<keyword evidence="1" id="KW-0175">Coiled coil</keyword>
<dbReference type="Proteomes" id="UP000092443">
    <property type="component" value="Unplaced"/>
</dbReference>
<gene>
    <name evidence="3 4" type="primary">LOC119637866</name>
</gene>
<feature type="coiled-coil region" evidence="1">
    <location>
        <begin position="378"/>
        <end position="419"/>
    </location>
</feature>
<organism evidence="2 3">
    <name type="scientific">Glossina fuscipes</name>
    <dbReference type="NCBI Taxonomy" id="7396"/>
    <lineage>
        <taxon>Eukaryota</taxon>
        <taxon>Metazoa</taxon>
        <taxon>Ecdysozoa</taxon>
        <taxon>Arthropoda</taxon>
        <taxon>Hexapoda</taxon>
        <taxon>Insecta</taxon>
        <taxon>Pterygota</taxon>
        <taxon>Neoptera</taxon>
        <taxon>Endopterygota</taxon>
        <taxon>Diptera</taxon>
        <taxon>Brachycera</taxon>
        <taxon>Muscomorpha</taxon>
        <taxon>Hippoboscoidea</taxon>
        <taxon>Glossinidae</taxon>
        <taxon>Glossina</taxon>
    </lineage>
</organism>
<feature type="coiled-coil region" evidence="1">
    <location>
        <begin position="558"/>
        <end position="585"/>
    </location>
</feature>
<proteinExistence type="predicted"/>
<protein>
    <submittedName>
        <fullName evidence="3 4">Golgin subfamily A member 4</fullName>
    </submittedName>
</protein>
<dbReference type="GeneID" id="119637866"/>
<feature type="coiled-coil region" evidence="1">
    <location>
        <begin position="765"/>
        <end position="859"/>
    </location>
</feature>
<reference evidence="3 4" key="1">
    <citation type="submission" date="2025-04" db="UniProtKB">
        <authorList>
            <consortium name="RefSeq"/>
        </authorList>
    </citation>
    <scope>IDENTIFICATION</scope>
    <source>
        <tissue evidence="3 4">Whole body pupa</tissue>
    </source>
</reference>
<accession>A0A9C6DSH5</accession>
<feature type="coiled-coil region" evidence="1">
    <location>
        <begin position="312"/>
        <end position="339"/>
    </location>
</feature>
<feature type="coiled-coil region" evidence="1">
    <location>
        <begin position="232"/>
        <end position="287"/>
    </location>
</feature>
<sequence length="1173" mass="138685">MACEGHRNSSECRLSTDSQQFNQSSKMTCLLRSLDSGFHTACSDASDCSLMSMEEREGSLALALHDVHKLHSELERLNKSEQWYKQELRHQKLARLTDLKGIYTRESKYLQENHKLQQECVRLYDKCHALETELENDHLKDSRRKVKFETNKDLDSKGKSHNFEIDQQQIVIKDQEHLINVLRKQKQGLLDDLRLLSEDKDAKVLELQRLLVGMETDSSNIANKCKIYAEAQEQLQFNLQQQSDELLEFKEQNTNLRRNFEDLKYQLKMQKDLVKSKEQKMGELQQNFRMNMEHELDVNEIHKLSISWHEQIKAKTSEIIELKSKVNELEEEINALTDPQMQNEEQQRTIEEISHSLQTCLCELNNLKDTEVIKDQQLQDMQTNAERLKAEKEETHEKLSRAQHEVAKLNAELRCSRDKYDIVEKLCERTRFELQLLELEQNKLKFRSAQDQEDILVLRDKLKLYVEQTLQLSERIITLEQQLEVVLTENSFLKGRRNDIRKEFKEESQNEHRTENLLHYLSDAHEKLQNCIKHNETLPLEVLQSSQNLYKVPRRNSGESHELNFEKLVNENENLRRKLFEITIKTKEFELKEEIKEKLLKCKDFEEILIKHRGDINKLRTQLLISDSRIYKIQRTVNELGTSFDLNILEMDRTQLKRALQIEIQLKTEIEEQLTSERNSIEELQESLKMLNEHRSPKQSKAVQTDTMIVNESNEINENNEVNELREKVLKLEFKFGRLVEGDAQKREGRIQVLNKLMNLQDVKMSNIQQNQKDWEEVLASLQTAQIMEEHTKHELELKSMELEHLNEVFAQQNEELRKLEDFAAALEYKRQQENKTLKEAFQQEISVMQQQINDCQHETERQRELNATLTAFNERLRSSLSEDYSIELNDYKNEIFTLKVQISKTIEEKQDLSERFKEVELELKQLKDAKRLALIMPEMEYDYESLDNAREMAVDKSGVSEDHLRILTKVLESEYERKMQRYDHHIHSLLSNVKSLKHSLKIQEQEAIFLKFEQSRTAEELCEMQKNQHTLDEMRLKYEQSQQTIKELKVALEWERKKFESSDIGKSVLFEEPVHEVANLIDDYKKLIQQSAACSKRPKTSTVLDLIARSNQYVPSLHKLEANFEELRRDLKQLLSLHNNQHYMSNVTAVNVDSLHVPPSLMDELKAVSHEL</sequence>